<feature type="compositionally biased region" description="Basic and acidic residues" evidence="1">
    <location>
        <begin position="87"/>
        <end position="115"/>
    </location>
</feature>
<feature type="region of interest" description="Disordered" evidence="1">
    <location>
        <begin position="1"/>
        <end position="21"/>
    </location>
</feature>
<organism evidence="2 3">
    <name type="scientific">Tanacetum coccineum</name>
    <dbReference type="NCBI Taxonomy" id="301880"/>
    <lineage>
        <taxon>Eukaryota</taxon>
        <taxon>Viridiplantae</taxon>
        <taxon>Streptophyta</taxon>
        <taxon>Embryophyta</taxon>
        <taxon>Tracheophyta</taxon>
        <taxon>Spermatophyta</taxon>
        <taxon>Magnoliopsida</taxon>
        <taxon>eudicotyledons</taxon>
        <taxon>Gunneridae</taxon>
        <taxon>Pentapetalae</taxon>
        <taxon>asterids</taxon>
        <taxon>campanulids</taxon>
        <taxon>Asterales</taxon>
        <taxon>Asteraceae</taxon>
        <taxon>Asteroideae</taxon>
        <taxon>Anthemideae</taxon>
        <taxon>Anthemidinae</taxon>
        <taxon>Tanacetum</taxon>
    </lineage>
</organism>
<reference evidence="2" key="1">
    <citation type="journal article" date="2022" name="Int. J. Mol. Sci.">
        <title>Draft Genome of Tanacetum Coccineum: Genomic Comparison of Closely Related Tanacetum-Family Plants.</title>
        <authorList>
            <person name="Yamashiro T."/>
            <person name="Shiraishi A."/>
            <person name="Nakayama K."/>
            <person name="Satake H."/>
        </authorList>
    </citation>
    <scope>NUCLEOTIDE SEQUENCE</scope>
</reference>
<gene>
    <name evidence="2" type="ORF">Tco_0799597</name>
</gene>
<sequence length="141" mass="16584">MNRRRQPGPAKKTNQNAKETQCVPWTIKEEVALCRSWTSWIRAKETPGWVPDFMEENDDEEQSDIDSKEGEFKVHDTGIYDGDSDVEEARETLFEKSGKKENNLDEEHKDKQEKNLEDPFNIYKFLKKKKDTTENEINSEL</sequence>
<keyword evidence="3" id="KW-1185">Reference proteome</keyword>
<accession>A0ABQ4ZQR9</accession>
<feature type="region of interest" description="Disordered" evidence="1">
    <location>
        <begin position="50"/>
        <end position="115"/>
    </location>
</feature>
<evidence type="ECO:0000256" key="1">
    <source>
        <dbReference type="SAM" id="MobiDB-lite"/>
    </source>
</evidence>
<dbReference type="Proteomes" id="UP001151760">
    <property type="component" value="Unassembled WGS sequence"/>
</dbReference>
<evidence type="ECO:0000313" key="3">
    <source>
        <dbReference type="Proteomes" id="UP001151760"/>
    </source>
</evidence>
<dbReference type="EMBL" id="BQNB010011596">
    <property type="protein sequence ID" value="GJS92629.1"/>
    <property type="molecule type" value="Genomic_DNA"/>
</dbReference>
<comment type="caution">
    <text evidence="2">The sequence shown here is derived from an EMBL/GenBank/DDBJ whole genome shotgun (WGS) entry which is preliminary data.</text>
</comment>
<feature type="compositionally biased region" description="Basic and acidic residues" evidence="1">
    <location>
        <begin position="65"/>
        <end position="78"/>
    </location>
</feature>
<proteinExistence type="predicted"/>
<name>A0ABQ4ZQR9_9ASTR</name>
<reference evidence="2" key="2">
    <citation type="submission" date="2022-01" db="EMBL/GenBank/DDBJ databases">
        <authorList>
            <person name="Yamashiro T."/>
            <person name="Shiraishi A."/>
            <person name="Satake H."/>
            <person name="Nakayama K."/>
        </authorList>
    </citation>
    <scope>NUCLEOTIDE SEQUENCE</scope>
</reference>
<evidence type="ECO:0000313" key="2">
    <source>
        <dbReference type="EMBL" id="GJS92629.1"/>
    </source>
</evidence>
<protein>
    <submittedName>
        <fullName evidence="2">Uncharacterized protein</fullName>
    </submittedName>
</protein>
<feature type="compositionally biased region" description="Acidic residues" evidence="1">
    <location>
        <begin position="53"/>
        <end position="64"/>
    </location>
</feature>